<dbReference type="InterPro" id="IPR036366">
    <property type="entry name" value="PGBDSf"/>
</dbReference>
<dbReference type="Pfam" id="PF06725">
    <property type="entry name" value="3D"/>
    <property type="match status" value="1"/>
</dbReference>
<evidence type="ECO:0000313" key="5">
    <source>
        <dbReference type="EMBL" id="OGC81976.1"/>
    </source>
</evidence>
<dbReference type="Pfam" id="PF01471">
    <property type="entry name" value="PG_binding_1"/>
    <property type="match status" value="3"/>
</dbReference>
<feature type="domain" description="Peptidoglycan binding-like" evidence="3">
    <location>
        <begin position="379"/>
        <end position="420"/>
    </location>
</feature>
<dbReference type="Proteomes" id="UP000177614">
    <property type="component" value="Unassembled WGS sequence"/>
</dbReference>
<dbReference type="GO" id="GO:0009254">
    <property type="term" value="P:peptidoglycan turnover"/>
    <property type="evidence" value="ECO:0007669"/>
    <property type="project" value="InterPro"/>
</dbReference>
<comment type="caution">
    <text evidence="5">The sequence shown here is derived from an EMBL/GenBank/DDBJ whole genome shotgun (WGS) entry which is preliminary data.</text>
</comment>
<evidence type="ECO:0000256" key="2">
    <source>
        <dbReference type="SAM" id="Phobius"/>
    </source>
</evidence>
<protein>
    <recommendedName>
        <fullName evidence="7">Peptidoglycan binding-like domain-containing protein</fullName>
    </recommendedName>
</protein>
<dbReference type="GO" id="GO:0004553">
    <property type="term" value="F:hydrolase activity, hydrolyzing O-glycosyl compounds"/>
    <property type="evidence" value="ECO:0007669"/>
    <property type="project" value="InterPro"/>
</dbReference>
<evidence type="ECO:0000256" key="1">
    <source>
        <dbReference type="ARBA" id="ARBA00022729"/>
    </source>
</evidence>
<dbReference type="Gene3D" id="1.10.101.10">
    <property type="entry name" value="PGBD-like superfamily/PGBD"/>
    <property type="match status" value="3"/>
</dbReference>
<feature type="domain" description="Peptidoglycan binding-like" evidence="3">
    <location>
        <begin position="198"/>
        <end position="258"/>
    </location>
</feature>
<proteinExistence type="predicted"/>
<organism evidence="5 6">
    <name type="scientific">Candidatus Abawacabacteria bacterium RBG_16_42_10</name>
    <dbReference type="NCBI Taxonomy" id="1817814"/>
    <lineage>
        <taxon>Bacteria</taxon>
        <taxon>Candidatus Abawacaibacteriota</taxon>
    </lineage>
</organism>
<dbReference type="InterPro" id="IPR036365">
    <property type="entry name" value="PGBD-like_sf"/>
</dbReference>
<dbReference type="InterPro" id="IPR051933">
    <property type="entry name" value="Resuscitation_pf_RpfB"/>
</dbReference>
<dbReference type="AlphaFoldDB" id="A0A1F4XK05"/>
<feature type="transmembrane region" description="Helical" evidence="2">
    <location>
        <begin position="7"/>
        <end position="27"/>
    </location>
</feature>
<keyword evidence="2" id="KW-0472">Membrane</keyword>
<dbReference type="InterPro" id="IPR059180">
    <property type="entry name" value="3D_YorM"/>
</dbReference>
<dbReference type="InterPro" id="IPR002477">
    <property type="entry name" value="Peptidoglycan-bd-like"/>
</dbReference>
<reference evidence="5 6" key="1">
    <citation type="journal article" date="2016" name="Nat. Commun.">
        <title>Thousands of microbial genomes shed light on interconnected biogeochemical processes in an aquifer system.</title>
        <authorList>
            <person name="Anantharaman K."/>
            <person name="Brown C.T."/>
            <person name="Hug L.A."/>
            <person name="Sharon I."/>
            <person name="Castelle C.J."/>
            <person name="Probst A.J."/>
            <person name="Thomas B.C."/>
            <person name="Singh A."/>
            <person name="Wilkins M.J."/>
            <person name="Karaoz U."/>
            <person name="Brodie E.L."/>
            <person name="Williams K.H."/>
            <person name="Hubbard S.S."/>
            <person name="Banfield J.F."/>
        </authorList>
    </citation>
    <scope>NUCLEOTIDE SEQUENCE [LARGE SCALE GENOMIC DNA]</scope>
</reference>
<evidence type="ECO:0008006" key="7">
    <source>
        <dbReference type="Google" id="ProtNLM"/>
    </source>
</evidence>
<dbReference type="EMBL" id="MEWR01000014">
    <property type="protein sequence ID" value="OGC81976.1"/>
    <property type="molecule type" value="Genomic_DNA"/>
</dbReference>
<name>A0A1F4XK05_9BACT</name>
<gene>
    <name evidence="5" type="ORF">A2V81_03835</name>
</gene>
<feature type="domain" description="3D" evidence="4">
    <location>
        <begin position="91"/>
        <end position="152"/>
    </location>
</feature>
<dbReference type="SUPFAM" id="SSF47090">
    <property type="entry name" value="PGBD-like"/>
    <property type="match status" value="3"/>
</dbReference>
<dbReference type="PANTHER" id="PTHR39160">
    <property type="entry name" value="CELL WALL-BINDING PROTEIN YOCH"/>
    <property type="match status" value="1"/>
</dbReference>
<dbReference type="CDD" id="cd14667">
    <property type="entry name" value="3D_containing_proteins"/>
    <property type="match status" value="1"/>
</dbReference>
<dbReference type="GO" id="GO:0019867">
    <property type="term" value="C:outer membrane"/>
    <property type="evidence" value="ECO:0007669"/>
    <property type="project" value="InterPro"/>
</dbReference>
<keyword evidence="2" id="KW-1133">Transmembrane helix</keyword>
<evidence type="ECO:0000259" key="3">
    <source>
        <dbReference type="Pfam" id="PF01471"/>
    </source>
</evidence>
<keyword evidence="2" id="KW-0812">Transmembrane</keyword>
<keyword evidence="1" id="KW-0732">Signal</keyword>
<dbReference type="InterPro" id="IPR010611">
    <property type="entry name" value="3D_dom"/>
</dbReference>
<sequence length="470" mass="51114">MTKSKSVLLWIRLVLGIAGISSVLYPFSVKASNHTDVIESGLISTLDCVVTAYYEPLATQANFLQGSFAAEVAMDGDDTTASGTKVSLGTVAAPPEYPFGTIVEITGFGVGEVRDRGGAIKNNRFDIWLGRGDEGLARAANWGKRTTKCTVYLPGSEVPSAVKEKMGKYNLPSAVLPADFWLKKQSFGHKNLSLGSEGDDVREAQEILKSLGYQVVVDGDFNEDFEKEVIEFQIQKKIIADSTSGGAGTVGPRTWQALLAASSSNTKSNPVLIPTRSTVDHKIAIDLGYGAEGSEVSKLQGNLRLLGYFDNPTITDYFGPATQAAVIRFQLAEKVIDSDQDDRAGILDKKTRERLLAVLLGKNEPAPIPFTNLKKGSRGVEVKMLQEKLVKVGTYKGPLSEYFGEQTEKAVSDFQKKYTMNISIEEKGVFEQKTAIRLDQALGLDISLSPVFTRYIEQFSLIKGTLKKGI</sequence>
<dbReference type="PANTHER" id="PTHR39160:SF4">
    <property type="entry name" value="RESUSCITATION-PROMOTING FACTOR RPFB"/>
    <property type="match status" value="1"/>
</dbReference>
<accession>A0A1F4XK05</accession>
<evidence type="ECO:0000313" key="6">
    <source>
        <dbReference type="Proteomes" id="UP000177614"/>
    </source>
</evidence>
<evidence type="ECO:0000259" key="4">
    <source>
        <dbReference type="Pfam" id="PF06725"/>
    </source>
</evidence>
<feature type="domain" description="Peptidoglycan binding-like" evidence="3">
    <location>
        <begin position="293"/>
        <end position="354"/>
    </location>
</feature>
<dbReference type="STRING" id="1817814.A2V81_03835"/>